<evidence type="ECO:0000313" key="5">
    <source>
        <dbReference type="Proteomes" id="UP000070080"/>
    </source>
</evidence>
<dbReference type="OrthoDB" id="9806179at2"/>
<dbReference type="SUPFAM" id="SSF51905">
    <property type="entry name" value="FAD/NAD(P)-binding domain"/>
    <property type="match status" value="2"/>
</dbReference>
<dbReference type="InterPro" id="IPR036188">
    <property type="entry name" value="FAD/NAD-bd_sf"/>
</dbReference>
<keyword evidence="5" id="KW-1185">Reference proteome</keyword>
<accession>A0A133YCJ3</accession>
<evidence type="ECO:0000313" key="4">
    <source>
        <dbReference type="EMBL" id="KXB40909.1"/>
    </source>
</evidence>
<keyword evidence="1" id="KW-0285">Flavoprotein</keyword>
<dbReference type="PRINTS" id="PR00469">
    <property type="entry name" value="PNDRDTASEII"/>
</dbReference>
<gene>
    <name evidence="4" type="ORF">HMPREF1872_00786</name>
</gene>
<dbReference type="InterPro" id="IPR050097">
    <property type="entry name" value="Ferredoxin-NADP_redctase_2"/>
</dbReference>
<dbReference type="Gene3D" id="3.50.50.60">
    <property type="entry name" value="FAD/NAD(P)-binding domain"/>
    <property type="match status" value="2"/>
</dbReference>
<proteinExistence type="predicted"/>
<dbReference type="PANTHER" id="PTHR48105">
    <property type="entry name" value="THIOREDOXIN REDUCTASE 1-RELATED-RELATED"/>
    <property type="match status" value="1"/>
</dbReference>
<dbReference type="GO" id="GO:0016491">
    <property type="term" value="F:oxidoreductase activity"/>
    <property type="evidence" value="ECO:0007669"/>
    <property type="project" value="UniProtKB-KW"/>
</dbReference>
<feature type="domain" description="FAD/NAD(P)-binding" evidence="3">
    <location>
        <begin position="2"/>
        <end position="289"/>
    </location>
</feature>
<name>A0A133YCJ3_9FIRM</name>
<organism evidence="4 5">
    <name type="scientific">Amygdalobacter nucleatus</name>
    <dbReference type="NCBI Taxonomy" id="3029274"/>
    <lineage>
        <taxon>Bacteria</taxon>
        <taxon>Bacillati</taxon>
        <taxon>Bacillota</taxon>
        <taxon>Clostridia</taxon>
        <taxon>Eubacteriales</taxon>
        <taxon>Oscillospiraceae</taxon>
        <taxon>Amygdalobacter</taxon>
    </lineage>
</organism>
<comment type="caution">
    <text evidence="4">The sequence shown here is derived from an EMBL/GenBank/DDBJ whole genome shotgun (WGS) entry which is preliminary data.</text>
</comment>
<sequence length="300" mass="32234">MHDIIIIGAGVSGISAGIYASSRSDKVLILESQQIGGLISHVSTVTHYLGALPNETGAEFAKRLAKQAEQYKLQIKYEKVCQVKLAGSIKEVKTDKAVYQAKQVIIANGSHAKNLQIEGQEALMGTAYGLNAVKSAPNFRDKCVFVLGAGDGAIKEAIYLASLVKEVVVLNVNAKLTCVAEFKHKLAALENVQVWSNVRLQKLYGQAKLEAFDLLHTDSGELEHVSALGSGIFTYVGTSPNTEIYTELELKDGYIPVDSDMQTKLKGVFAVGDIRVKNVRQIATAVNDGTLAAIKACAQL</sequence>
<dbReference type="EMBL" id="LSCV01000023">
    <property type="protein sequence ID" value="KXB40909.1"/>
    <property type="molecule type" value="Genomic_DNA"/>
</dbReference>
<protein>
    <submittedName>
        <fullName evidence="4">Pyridine nucleotide-disulfide oxidoreductase</fullName>
    </submittedName>
</protein>
<dbReference type="RefSeq" id="WP_066714097.1">
    <property type="nucleotide sequence ID" value="NZ_CP118869.1"/>
</dbReference>
<dbReference type="AlphaFoldDB" id="A0A133YCJ3"/>
<dbReference type="InterPro" id="IPR023753">
    <property type="entry name" value="FAD/NAD-binding_dom"/>
</dbReference>
<dbReference type="Proteomes" id="UP000070080">
    <property type="component" value="Unassembled WGS sequence"/>
</dbReference>
<reference evidence="5" key="1">
    <citation type="submission" date="2016-01" db="EMBL/GenBank/DDBJ databases">
        <authorList>
            <person name="Mitreva M."/>
            <person name="Pepin K.H."/>
            <person name="Mihindukulasuriya K.A."/>
            <person name="Fulton R."/>
            <person name="Fronick C."/>
            <person name="O'Laughlin M."/>
            <person name="Miner T."/>
            <person name="Herter B."/>
            <person name="Rosa B.A."/>
            <person name="Cordes M."/>
            <person name="Tomlinson C."/>
            <person name="Wollam A."/>
            <person name="Palsikar V.B."/>
            <person name="Mardis E.R."/>
            <person name="Wilson R.K."/>
        </authorList>
    </citation>
    <scope>NUCLEOTIDE SEQUENCE [LARGE SCALE GENOMIC DNA]</scope>
    <source>
        <strain evidence="5">KA00274</strain>
    </source>
</reference>
<evidence type="ECO:0000259" key="3">
    <source>
        <dbReference type="Pfam" id="PF07992"/>
    </source>
</evidence>
<evidence type="ECO:0000256" key="1">
    <source>
        <dbReference type="ARBA" id="ARBA00022630"/>
    </source>
</evidence>
<dbReference type="STRING" id="1497955.HMPREF1872_00786"/>
<dbReference type="PRINTS" id="PR00368">
    <property type="entry name" value="FADPNR"/>
</dbReference>
<evidence type="ECO:0000256" key="2">
    <source>
        <dbReference type="ARBA" id="ARBA00023002"/>
    </source>
</evidence>
<dbReference type="Pfam" id="PF07992">
    <property type="entry name" value="Pyr_redox_2"/>
    <property type="match status" value="1"/>
</dbReference>
<keyword evidence="2" id="KW-0560">Oxidoreductase</keyword>